<dbReference type="CDD" id="cd05930">
    <property type="entry name" value="A_NRPS"/>
    <property type="match status" value="1"/>
</dbReference>
<dbReference type="Gene3D" id="3.30.559.30">
    <property type="entry name" value="Nonribosomal peptide synthetase, condensation domain"/>
    <property type="match status" value="2"/>
</dbReference>
<evidence type="ECO:0000313" key="7">
    <source>
        <dbReference type="EMBL" id="MBB5436286.1"/>
    </source>
</evidence>
<dbReference type="SUPFAM" id="SSF51735">
    <property type="entry name" value="NAD(P)-binding Rossmann-fold domains"/>
    <property type="match status" value="1"/>
</dbReference>
<dbReference type="PROSITE" id="PS50075">
    <property type="entry name" value="CARRIER"/>
    <property type="match status" value="2"/>
</dbReference>
<proteinExistence type="predicted"/>
<dbReference type="Pfam" id="PF13193">
    <property type="entry name" value="AMP-binding_C"/>
    <property type="match status" value="2"/>
</dbReference>
<dbReference type="PROSITE" id="PS00455">
    <property type="entry name" value="AMP_BINDING"/>
    <property type="match status" value="2"/>
</dbReference>
<dbReference type="InterPro" id="IPR010071">
    <property type="entry name" value="AA_adenyl_dom"/>
</dbReference>
<dbReference type="FunFam" id="3.40.50.12780:FF:000012">
    <property type="entry name" value="Non-ribosomal peptide synthetase"/>
    <property type="match status" value="1"/>
</dbReference>
<dbReference type="InterPro" id="IPR013120">
    <property type="entry name" value="FAR_NAD-bd"/>
</dbReference>
<dbReference type="EMBL" id="JACHDB010000002">
    <property type="protein sequence ID" value="MBB5436286.1"/>
    <property type="molecule type" value="Genomic_DNA"/>
</dbReference>
<keyword evidence="8" id="KW-1185">Reference proteome</keyword>
<reference evidence="7 8" key="1">
    <citation type="submission" date="2020-08" db="EMBL/GenBank/DDBJ databases">
        <title>Sequencing the genomes of 1000 actinobacteria strains.</title>
        <authorList>
            <person name="Klenk H.-P."/>
        </authorList>
    </citation>
    <scope>NUCLEOTIDE SEQUENCE [LARGE SCALE GENOMIC DNA]</scope>
    <source>
        <strain evidence="7 8">DSM 44551</strain>
    </source>
</reference>
<name>A0A7W8VH60_9ACTN</name>
<organism evidence="7 8">
    <name type="scientific">Nocardiopsis composta</name>
    <dbReference type="NCBI Taxonomy" id="157465"/>
    <lineage>
        <taxon>Bacteria</taxon>
        <taxon>Bacillati</taxon>
        <taxon>Actinomycetota</taxon>
        <taxon>Actinomycetes</taxon>
        <taxon>Streptosporangiales</taxon>
        <taxon>Nocardiopsidaceae</taxon>
        <taxon>Nocardiopsis</taxon>
    </lineage>
</organism>
<gene>
    <name evidence="7" type="ORF">HDA36_006434</name>
</gene>
<dbReference type="InterPro" id="IPR045851">
    <property type="entry name" value="AMP-bd_C_sf"/>
</dbReference>
<dbReference type="GO" id="GO:0072330">
    <property type="term" value="P:monocarboxylic acid biosynthetic process"/>
    <property type="evidence" value="ECO:0007669"/>
    <property type="project" value="UniProtKB-ARBA"/>
</dbReference>
<dbReference type="FunFam" id="1.10.1200.10:FF:000016">
    <property type="entry name" value="Non-ribosomal peptide synthase"/>
    <property type="match status" value="1"/>
</dbReference>
<dbReference type="Gene3D" id="3.30.559.10">
    <property type="entry name" value="Chloramphenicol acetyltransferase-like domain"/>
    <property type="match status" value="2"/>
</dbReference>
<dbReference type="InterPro" id="IPR020806">
    <property type="entry name" value="PKS_PP-bd"/>
</dbReference>
<comment type="caution">
    <text evidence="7">The sequence shown here is derived from an EMBL/GenBank/DDBJ whole genome shotgun (WGS) entry which is preliminary data.</text>
</comment>
<accession>A0A7W8VH60</accession>
<evidence type="ECO:0000259" key="6">
    <source>
        <dbReference type="PROSITE" id="PS50075"/>
    </source>
</evidence>
<dbReference type="InterPro" id="IPR010080">
    <property type="entry name" value="Thioester_reductase-like_dom"/>
</dbReference>
<dbReference type="NCBIfam" id="TIGR01746">
    <property type="entry name" value="Thioester-redct"/>
    <property type="match status" value="1"/>
</dbReference>
<feature type="compositionally biased region" description="Low complexity" evidence="5">
    <location>
        <begin position="452"/>
        <end position="466"/>
    </location>
</feature>
<sequence>MTDLANSGPVAVPASPGQQRLWFLGELNAAATRAYNVCVRIDLRGTLDHRALQAALNTVVDRHEALRTGLRTVDGRLLQVIVPSAAVTLRSTDTDAEDLPRLLSSEARRGWHMAQPPLVRALLARLDPAHHVLVLCVHHAVCDGLSLQIVADELLEAYRAHAAGRPPALAEVELHFADFVGHAYPESADGAPPARKAAEKYWEEVLAGAPQSLDLPTDRARPAQPSFSGGQVPVAVPAGLTADLRAWAARNRTTLAGVFLAAYAAVLSRNGGTDDLLIGLPVANRGRPELAGVVGYLANTCPVRADLRDDPDLGALARRMGRAVTDLLPHAHLPFSDLVKSAGAERTLDRNPLFQVMLSLQQEATTEYRLPRLTAQVSEVATGTARLDLALFLVEGTSSGCRGVLEYSDELFERSTAERLVQQFLLLLERLAAEDACPVSVLPLSRPEDAQESPLSAAPPAAPQQDLEPRAAYAPWPAVLRRAESHPDHTAVAADDGTLTYRELAATVRATAAALQASGTRPGDRVGVHCHRGRRTVVALLACWCASAVYVPVAPGLPAARRTAMLEEAGVRSVLCDAPDEVPPPFAHTALPVDLAAAPGPGQAFPGDRAPEDAAPAYLMFTSGTTGRPKPVLLSHGNLTAFLEGLTKLIGLEEGEALLALTTTTFDISLLELLGPLVTGGTVHVVGDDAAADGSALAALLSRPGVTTAQATPAVWRLALDSGWRPPAGFRILCGGEALPADLAEDLTATDARVWNLYGPTETTIWSCAARLSPGSPVTIGSPIPGTSTVVVDTEMQPVPPGVCGELLIGGRGVGLGYPGHPGATAERFLPDPWRPGLLYRTGDIVRRRPDGRLEFIGRTDDQVKVRGHRLEPAEVESVLRSAPGVDDCAVAVAGQGASARVVAHIVPAPGALADQAWAHTVRQHAAQTLPEAVVPAELYETDRVPLTPHGKVDRRALAGLGRRMDLGAQYTEPRTDLERRVADIWRDLLGTERIGVHDDFFLVGGHSMLAAQLVQRIDAELGVRLPVKQLYLEPTVDRIAAAVARGQGRLEGTGSQALVPAGGAPLDWDFTPGAAPWFDAELERAVTDFGATSAHPLSVEQRRAWLLEGLGGAQAGVRARFRLEEPLDFAEAQHNLGALVAAEEALRSVFTEVAGVPVRLVLPTADIALCRGGSEAAAFAHLAEEPFSTSTGPLLRAVLSEAEAGTELLLVGHRLLFDETSLEHIAAAVTGAPQAAAAPLSSVLAQRREWLAGREAHTEAAEWAAREQRPAATEIPPPAARPAVRGARRSQAAADRTGLPLQAVDTRSLTAAALASWHLILMRHCGLRTARSGLFRPRPGSYGPVVGALDEMRPVETSAEEGTVAEVLHGALAELDRPAPRPPLAYLLERHPPKRDLSRAPSFQTQLRVVDARPRPEGRDRGPRLLPEVPSATDADVALLVHADADVLCVRADFDADLYTEAFIRGVLEEYLLVLEALLQGPAPEAGVEDLPLLAPNEHERVLAAGRGPRREREQETVVHLIGERARTTPQATAVRCRGTGIDYAALWDRASVVAASLAAAGVAPGDRVAVMLRRTPDALAAAIGTMRAGAVHVPIDPAHPRQRIEYLLEDCAPRLVLTESAATGSWEPPGQVLRLDRLTARPANSAPFEARPEGTACLIYTSGSSGAPKGVEVPHAGLLNNIAWRQETWGLTSQDRVLHNHAFTFDPSLWALLWPLTAGAAVVLASDEEMGDPVGLIRLLRDEGVSVLGGVPSLIGALAEHPAAGECSRIRLVLTGGEALPEALITRVRGRWLAEIAQLYGPTEATIDGSAYRIPLETAEERRPAPVPIGGPLANTQIHIVDSELRPVPDGVVGEIVLGGAGVARGYHRRPGLTAERFLPDPFAPTPGARLYRTGDLGRRLPDGAVQFLGRIDDQVKVRGYRVELGEVDAALAGHAGIREAACVVLNAGSASARLAAAVVAEEETGPAAEGFREALRASLPAHMVPDAVETVAELPRTPHGKVDRAAIAGLFSAPTASSPVRTAPRDEVEREVADLFCDVLGLGEIDVHTGFFEAGGTSISIARLTSVLVERLGVEIPLHEFFKVPTVAGVAEVIGVYRKEGMDGVLARKHSATLEADGRLDAGVTPDGLPHANWAAPGRVLLTGATGYLGLHLLEELLLRTEAEVVCLCRGRDDETAKQRIVDGLRGHGIDVGRRIERVRCLAGDLGEPRLGLSEQKWNELAETVDAIYHNGALVNFVYPYSALKEPNVVGTHRIIELACTRTLKAVHYVSTIDTLLATHSPRPFLENDAPLHSAVGVPAGYTGSKWAAEKIVNMARERGIPVTIFRPGLIMGHTRSGVTQTTDYLLVALRGYLAMGVVPDFPRILDSVPVDYTAQAIVHISLQSDSLGDFYHVFNPRPVPTRQFAEWVRTYGYEFDIVPFEEGRRRALEVGPAHPLYPIAPLVRDASVETYRALDPRYIHETRPGEECANTLRQLAGSEISCPPIDESMAHSILRYLEGIGFLPSPTGEASGAIGRSH</sequence>
<dbReference type="InterPro" id="IPR006162">
    <property type="entry name" value="Ppantetheine_attach_site"/>
</dbReference>
<dbReference type="GO" id="GO:0005737">
    <property type="term" value="C:cytoplasm"/>
    <property type="evidence" value="ECO:0007669"/>
    <property type="project" value="TreeGrafter"/>
</dbReference>
<dbReference type="CDD" id="cd05235">
    <property type="entry name" value="SDR_e1"/>
    <property type="match status" value="1"/>
</dbReference>
<evidence type="ECO:0000256" key="2">
    <source>
        <dbReference type="ARBA" id="ARBA00022450"/>
    </source>
</evidence>
<dbReference type="InterPro" id="IPR020845">
    <property type="entry name" value="AMP-binding_CS"/>
</dbReference>
<dbReference type="InterPro" id="IPR029058">
    <property type="entry name" value="AB_hydrolase_fold"/>
</dbReference>
<dbReference type="GO" id="GO:0016874">
    <property type="term" value="F:ligase activity"/>
    <property type="evidence" value="ECO:0007669"/>
    <property type="project" value="UniProtKB-KW"/>
</dbReference>
<dbReference type="Pfam" id="PF00550">
    <property type="entry name" value="PP-binding"/>
    <property type="match status" value="2"/>
</dbReference>
<dbReference type="PROSITE" id="PS00012">
    <property type="entry name" value="PHOSPHOPANTETHEINE"/>
    <property type="match status" value="1"/>
</dbReference>
<evidence type="ECO:0000313" key="8">
    <source>
        <dbReference type="Proteomes" id="UP000572635"/>
    </source>
</evidence>
<evidence type="ECO:0000256" key="5">
    <source>
        <dbReference type="SAM" id="MobiDB-lite"/>
    </source>
</evidence>
<dbReference type="GO" id="GO:0044550">
    <property type="term" value="P:secondary metabolite biosynthetic process"/>
    <property type="evidence" value="ECO:0007669"/>
    <property type="project" value="TreeGrafter"/>
</dbReference>
<dbReference type="PANTHER" id="PTHR45527">
    <property type="entry name" value="NONRIBOSOMAL PEPTIDE SYNTHETASE"/>
    <property type="match status" value="1"/>
</dbReference>
<dbReference type="InterPro" id="IPR000873">
    <property type="entry name" value="AMP-dep_synth/lig_dom"/>
</dbReference>
<dbReference type="FunFam" id="2.30.38.10:FF:000001">
    <property type="entry name" value="Non-ribosomal peptide synthetase PvdI"/>
    <property type="match status" value="1"/>
</dbReference>
<dbReference type="SUPFAM" id="SSF47336">
    <property type="entry name" value="ACP-like"/>
    <property type="match status" value="2"/>
</dbReference>
<dbReference type="Gene3D" id="3.30.300.30">
    <property type="match status" value="2"/>
</dbReference>
<dbReference type="NCBIfam" id="TIGR01733">
    <property type="entry name" value="AA-adenyl-dom"/>
    <property type="match status" value="2"/>
</dbReference>
<dbReference type="Proteomes" id="UP000572635">
    <property type="component" value="Unassembled WGS sequence"/>
</dbReference>
<dbReference type="GO" id="GO:0031177">
    <property type="term" value="F:phosphopantetheine binding"/>
    <property type="evidence" value="ECO:0007669"/>
    <property type="project" value="InterPro"/>
</dbReference>
<dbReference type="InterPro" id="IPR036736">
    <property type="entry name" value="ACP-like_sf"/>
</dbReference>
<comment type="cofactor">
    <cofactor evidence="1">
        <name>pantetheine 4'-phosphate</name>
        <dbReference type="ChEBI" id="CHEBI:47942"/>
    </cofactor>
</comment>
<dbReference type="SMART" id="SM00823">
    <property type="entry name" value="PKS_PP"/>
    <property type="match status" value="2"/>
</dbReference>
<evidence type="ECO:0000256" key="3">
    <source>
        <dbReference type="ARBA" id="ARBA00022553"/>
    </source>
</evidence>
<dbReference type="SUPFAM" id="SSF52777">
    <property type="entry name" value="CoA-dependent acyltransferases"/>
    <property type="match status" value="4"/>
</dbReference>
<evidence type="ECO:0000256" key="1">
    <source>
        <dbReference type="ARBA" id="ARBA00001957"/>
    </source>
</evidence>
<dbReference type="Pfam" id="PF07993">
    <property type="entry name" value="NAD_binding_4"/>
    <property type="match status" value="1"/>
</dbReference>
<dbReference type="Gene3D" id="3.40.50.1820">
    <property type="entry name" value="alpha/beta hydrolase"/>
    <property type="match status" value="1"/>
</dbReference>
<dbReference type="InterPro" id="IPR036291">
    <property type="entry name" value="NAD(P)-bd_dom_sf"/>
</dbReference>
<feature type="region of interest" description="Disordered" evidence="5">
    <location>
        <begin position="1266"/>
        <end position="1285"/>
    </location>
</feature>
<evidence type="ECO:0000256" key="4">
    <source>
        <dbReference type="ARBA" id="ARBA00022598"/>
    </source>
</evidence>
<dbReference type="PANTHER" id="PTHR45527:SF1">
    <property type="entry name" value="FATTY ACID SYNTHASE"/>
    <property type="match status" value="1"/>
</dbReference>
<dbReference type="SUPFAM" id="SSF56801">
    <property type="entry name" value="Acetyl-CoA synthetase-like"/>
    <property type="match status" value="2"/>
</dbReference>
<dbReference type="CDD" id="cd19531">
    <property type="entry name" value="LCL_NRPS-like"/>
    <property type="match status" value="1"/>
</dbReference>
<feature type="domain" description="Carrier" evidence="6">
    <location>
        <begin position="2026"/>
        <end position="2101"/>
    </location>
</feature>
<dbReference type="Gene3D" id="1.10.1200.10">
    <property type="entry name" value="ACP-like"/>
    <property type="match status" value="1"/>
</dbReference>
<dbReference type="GO" id="GO:0008610">
    <property type="term" value="P:lipid biosynthetic process"/>
    <property type="evidence" value="ECO:0007669"/>
    <property type="project" value="UniProtKB-ARBA"/>
</dbReference>
<dbReference type="GO" id="GO:0043041">
    <property type="term" value="P:amino acid activation for nonribosomal peptide biosynthetic process"/>
    <property type="evidence" value="ECO:0007669"/>
    <property type="project" value="TreeGrafter"/>
</dbReference>
<keyword evidence="2" id="KW-0596">Phosphopantetheine</keyword>
<dbReference type="RefSeq" id="WP_184399694.1">
    <property type="nucleotide sequence ID" value="NZ_BAAAJD010000109.1"/>
</dbReference>
<dbReference type="InterPro" id="IPR025110">
    <property type="entry name" value="AMP-bd_C"/>
</dbReference>
<dbReference type="Gene3D" id="3.40.50.12780">
    <property type="entry name" value="N-terminal domain of ligase-like"/>
    <property type="match status" value="2"/>
</dbReference>
<dbReference type="InterPro" id="IPR042099">
    <property type="entry name" value="ANL_N_sf"/>
</dbReference>
<dbReference type="Pfam" id="PF00668">
    <property type="entry name" value="Condensation"/>
    <property type="match status" value="2"/>
</dbReference>
<dbReference type="InterPro" id="IPR009081">
    <property type="entry name" value="PP-bd_ACP"/>
</dbReference>
<keyword evidence="4" id="KW-0436">Ligase</keyword>
<keyword evidence="3" id="KW-0597">Phosphoprotein</keyword>
<feature type="domain" description="Carrier" evidence="6">
    <location>
        <begin position="973"/>
        <end position="1048"/>
    </location>
</feature>
<feature type="region of interest" description="Disordered" evidence="5">
    <location>
        <begin position="448"/>
        <end position="468"/>
    </location>
</feature>
<dbReference type="Pfam" id="PF00501">
    <property type="entry name" value="AMP-binding"/>
    <property type="match status" value="2"/>
</dbReference>
<dbReference type="InterPro" id="IPR001242">
    <property type="entry name" value="Condensation_dom"/>
</dbReference>
<protein>
    <submittedName>
        <fullName evidence="7">Amino acid adenylation domain-containing protein/thioester reductase-like protein</fullName>
    </submittedName>
</protein>
<dbReference type="InterPro" id="IPR023213">
    <property type="entry name" value="CAT-like_dom_sf"/>
</dbReference>
<dbReference type="Gene3D" id="3.40.50.720">
    <property type="entry name" value="NAD(P)-binding Rossmann-like Domain"/>
    <property type="match status" value="1"/>
</dbReference>